<dbReference type="Gene3D" id="2.60.40.1180">
    <property type="entry name" value="Golgi alpha-mannosidase II"/>
    <property type="match status" value="1"/>
</dbReference>
<dbReference type="PANTHER" id="PTHR11069:SF23">
    <property type="entry name" value="LYSOSOMAL ACID GLUCOSYLCERAMIDASE"/>
    <property type="match status" value="1"/>
</dbReference>
<dbReference type="InterPro" id="IPR033452">
    <property type="entry name" value="GH30_C"/>
</dbReference>
<feature type="domain" description="Glycosyl hydrolase family 30 TIM-barrel" evidence="5">
    <location>
        <begin position="85"/>
        <end position="416"/>
    </location>
</feature>
<proteinExistence type="inferred from homology"/>
<evidence type="ECO:0000256" key="2">
    <source>
        <dbReference type="ARBA" id="ARBA00022729"/>
    </source>
</evidence>
<dbReference type="InterPro" id="IPR017853">
    <property type="entry name" value="GH"/>
</dbReference>
<accession>A0ABR7M874</accession>
<dbReference type="InterPro" id="IPR001139">
    <property type="entry name" value="Glyco_hydro_30"/>
</dbReference>
<reference evidence="7 8" key="1">
    <citation type="submission" date="2016-07" db="EMBL/GenBank/DDBJ databases">
        <title>Genome analysis of Flavihumibacter stibioxidans YS-17.</title>
        <authorList>
            <person name="Shi K."/>
            <person name="Han Y."/>
            <person name="Wang G."/>
        </authorList>
    </citation>
    <scope>NUCLEOTIDE SEQUENCE [LARGE SCALE GENOMIC DNA]</scope>
    <source>
        <strain evidence="7 8">YS-17</strain>
    </source>
</reference>
<keyword evidence="4" id="KW-0326">Glycosidase</keyword>
<keyword evidence="2" id="KW-0732">Signal</keyword>
<keyword evidence="3 4" id="KW-0378">Hydrolase</keyword>
<evidence type="ECO:0000313" key="8">
    <source>
        <dbReference type="Proteomes" id="UP000765802"/>
    </source>
</evidence>
<name>A0ABR7M874_9BACT</name>
<protein>
    <submittedName>
        <fullName evidence="7">Glucosylceramidase</fullName>
    </submittedName>
</protein>
<keyword evidence="8" id="KW-1185">Reference proteome</keyword>
<dbReference type="PROSITE" id="PS51257">
    <property type="entry name" value="PROKAR_LIPOPROTEIN"/>
    <property type="match status" value="1"/>
</dbReference>
<comment type="similarity">
    <text evidence="1 4">Belongs to the glycosyl hydrolase 30 family.</text>
</comment>
<evidence type="ECO:0000256" key="4">
    <source>
        <dbReference type="RuleBase" id="RU361188"/>
    </source>
</evidence>
<evidence type="ECO:0000259" key="5">
    <source>
        <dbReference type="Pfam" id="PF02055"/>
    </source>
</evidence>
<comment type="caution">
    <text evidence="7">The sequence shown here is derived from an EMBL/GenBank/DDBJ whole genome shotgun (WGS) entry which is preliminary data.</text>
</comment>
<evidence type="ECO:0000313" key="7">
    <source>
        <dbReference type="EMBL" id="MBC6491240.1"/>
    </source>
</evidence>
<dbReference type="Gene3D" id="3.20.20.80">
    <property type="entry name" value="Glycosidases"/>
    <property type="match status" value="1"/>
</dbReference>
<dbReference type="InterPro" id="IPR033453">
    <property type="entry name" value="Glyco_hydro_30_TIM-barrel"/>
</dbReference>
<evidence type="ECO:0000256" key="1">
    <source>
        <dbReference type="ARBA" id="ARBA00005382"/>
    </source>
</evidence>
<sequence>MLQKLKISTVLIGISSILSCQSGCSKNSSPDAGGTNPTVPATEIASWITRGDKTALLYKQPNISFGTASEGSVINVDSATRFQTVDGFGYTLTGGSAMLINQLPQAAKTALLQELFGKKDDAIGISYLRLSIAASDLSEEVFSYNDLQPGQTDTALSHFSLSKDTVHLLPVLKMILAINPDIKLMGSPWSPPVWMKDNGKSVGGSLLPQYYASYSKYFVKYIQAMKAQGITIDAITPQNEPLHPGNNPSLLMLPEQQGDFIKNHLGPAFRAAGITTKIIVYDHNCDRPDYPITVLNDAGAKQFIDGSAFHLYAGEVNALTTVHNAHPDRNIYFTEQWTGAKGSFDGDLKWHVKNVIIGTMRNWSRIALEWNLANDANYNPHTPGGCTECKGALTIVDGGVVKNVAYYIIAHASKFVTAGSVRIGSDIKGNLHSVAFQTPDGKKVLIVLNDGVANEKFTISYKGKNAVTTLAAGAVATYTW</sequence>
<dbReference type="InterPro" id="IPR013780">
    <property type="entry name" value="Glyco_hydro_b"/>
</dbReference>
<dbReference type="SUPFAM" id="SSF51445">
    <property type="entry name" value="(Trans)glycosidases"/>
    <property type="match status" value="1"/>
</dbReference>
<evidence type="ECO:0000256" key="3">
    <source>
        <dbReference type="ARBA" id="ARBA00022801"/>
    </source>
</evidence>
<dbReference type="Proteomes" id="UP000765802">
    <property type="component" value="Unassembled WGS sequence"/>
</dbReference>
<evidence type="ECO:0000259" key="6">
    <source>
        <dbReference type="Pfam" id="PF17189"/>
    </source>
</evidence>
<dbReference type="RefSeq" id="WP_187256550.1">
    <property type="nucleotide sequence ID" value="NZ_JBHULF010000014.1"/>
</dbReference>
<dbReference type="Pfam" id="PF17189">
    <property type="entry name" value="Glyco_hydro_30C"/>
    <property type="match status" value="1"/>
</dbReference>
<gene>
    <name evidence="7" type="ORF">BC349_09365</name>
</gene>
<dbReference type="Pfam" id="PF02055">
    <property type="entry name" value="Glyco_hydro_30"/>
    <property type="match status" value="1"/>
</dbReference>
<dbReference type="PRINTS" id="PR00843">
    <property type="entry name" value="GLHYDRLASE30"/>
</dbReference>
<dbReference type="PANTHER" id="PTHR11069">
    <property type="entry name" value="GLUCOSYLCERAMIDASE"/>
    <property type="match status" value="1"/>
</dbReference>
<organism evidence="7 8">
    <name type="scientific">Flavihumibacter stibioxidans</name>
    <dbReference type="NCBI Taxonomy" id="1834163"/>
    <lineage>
        <taxon>Bacteria</taxon>
        <taxon>Pseudomonadati</taxon>
        <taxon>Bacteroidota</taxon>
        <taxon>Chitinophagia</taxon>
        <taxon>Chitinophagales</taxon>
        <taxon>Chitinophagaceae</taxon>
        <taxon>Flavihumibacter</taxon>
    </lineage>
</organism>
<feature type="domain" description="Glycosyl hydrolase family 30 beta sandwich" evidence="6">
    <location>
        <begin position="419"/>
        <end position="478"/>
    </location>
</feature>
<dbReference type="EMBL" id="MBUA01000012">
    <property type="protein sequence ID" value="MBC6491240.1"/>
    <property type="molecule type" value="Genomic_DNA"/>
</dbReference>